<comment type="caution">
    <text evidence="1">The sequence shown here is derived from an EMBL/GenBank/DDBJ whole genome shotgun (WGS) entry which is preliminary data.</text>
</comment>
<evidence type="ECO:0008006" key="3">
    <source>
        <dbReference type="Google" id="ProtNLM"/>
    </source>
</evidence>
<dbReference type="EMBL" id="JAGPUO010000012">
    <property type="protein sequence ID" value="KAG5659161.1"/>
    <property type="molecule type" value="Genomic_DNA"/>
</dbReference>
<dbReference type="InterPro" id="IPR036770">
    <property type="entry name" value="Ankyrin_rpt-contain_sf"/>
</dbReference>
<organism evidence="1 2">
    <name type="scientific">Fusarium avenaceum</name>
    <dbReference type="NCBI Taxonomy" id="40199"/>
    <lineage>
        <taxon>Eukaryota</taxon>
        <taxon>Fungi</taxon>
        <taxon>Dikarya</taxon>
        <taxon>Ascomycota</taxon>
        <taxon>Pezizomycotina</taxon>
        <taxon>Sordariomycetes</taxon>
        <taxon>Hypocreomycetidae</taxon>
        <taxon>Hypocreales</taxon>
        <taxon>Nectriaceae</taxon>
        <taxon>Fusarium</taxon>
        <taxon>Fusarium tricinctum species complex</taxon>
    </lineage>
</organism>
<keyword evidence="2" id="KW-1185">Reference proteome</keyword>
<evidence type="ECO:0000313" key="1">
    <source>
        <dbReference type="EMBL" id="KAG5659161.1"/>
    </source>
</evidence>
<protein>
    <recommendedName>
        <fullName evidence="3">Fungal N-terminal domain-containing protein</fullName>
    </recommendedName>
</protein>
<sequence length="926" mass="104898">MADPLSISSGVAGLISLGLTLCNGLQTYFSAIKDRDKDIEIATRDLNLLRYNTKILESSASKVGNYYSLAGNGVNMGLKNCESQLKTLEILIEELTSAEGSSGAQQKWRKQKMLIRYPFDQKKLAQLQDQLSKANHTLSTFIQTFNLEVNIGMHNSLQIMDKDMRKNDTAMIDLLSSISTRLNVIGPTVQRTEMEIATLPIRVRDQTMATNNSHPVLNGAVLDDPNAQPISTIDQHQCNSLSEGDLQPRYLRNSNAEHRLYSNLTITECTSGNASPFDVDQDGNNIAHMCLERYITRLTDAEDLQSSGKAIEAMSRLLSYMFDIGVPVTRSNFYGSTILNLAAERYMNLWMLPKLYELATARDPAFCSSEFAHRRTGFRFWSLFVENEYDRFNVWCEYPEISEAVGFQPIFLAVMQKDLLQLEDLLKDSNSLEDILQKDLHERNILHVSCHWAAGLRLLLEYKAVYSVLNATSAFGLSPLDHALLYSKMYCNAPDQWTLCYNCSCFATVKLLLEADCSVTVGWGRPQILKACSLRARMLFFEHLKNRRERLRRSSLANLPAAVLTRYGITIKSLPDATAMVLWDELHKRANDLGQRAVGLTDSLRPHSNVNSLSPESFFSQPHRIEVVELALSYGIQPEDECGVDPFMSRMMLFGNGTLEDLYYAAWLLQHDLEFDFTIGPFRLSAIHGYGKFLGRWIQNFYIRGGGFPATSLCEFNNLLSIICHSEGQSNLPCPCTSGTFNRPLSYLMSGLESPSMFWDGWYVDPNTRGNVRLMAWLVDLIEDPTYCLDVTYVARCAIHILTMKFLDIRHLPGCGSPTTEIKVMAADPEWQEEWAEILDEDRLLLSRLHDLEEEFWKEFEQQDVSIASFLQGHWLRRMKEVGDELDNAISDDHASDLREIGVVLGEDEDVSLKPDSDKLHMTDID</sequence>
<dbReference type="Gene3D" id="1.25.40.20">
    <property type="entry name" value="Ankyrin repeat-containing domain"/>
    <property type="match status" value="1"/>
</dbReference>
<dbReference type="AlphaFoldDB" id="A0A9P7KU72"/>
<evidence type="ECO:0000313" key="2">
    <source>
        <dbReference type="Proteomes" id="UP000782241"/>
    </source>
</evidence>
<gene>
    <name evidence="1" type="ORF">KAF25_000363</name>
</gene>
<reference evidence="1" key="1">
    <citation type="submission" date="2021-04" db="EMBL/GenBank/DDBJ databases">
        <title>Draft genome of Fusarium avenaceum strain F156N33, isolated from an atmospheric sample in Virginia.</title>
        <authorList>
            <person name="Yang S."/>
            <person name="Vinatzer B.A."/>
            <person name="Coleman J."/>
        </authorList>
    </citation>
    <scope>NUCLEOTIDE SEQUENCE</scope>
    <source>
        <strain evidence="1">F156N33</strain>
    </source>
</reference>
<accession>A0A9P7KU72</accession>
<name>A0A9P7KU72_9HYPO</name>
<proteinExistence type="predicted"/>
<dbReference type="Proteomes" id="UP000782241">
    <property type="component" value="Unassembled WGS sequence"/>
</dbReference>